<feature type="region of interest" description="Disordered" evidence="1">
    <location>
        <begin position="396"/>
        <end position="448"/>
    </location>
</feature>
<proteinExistence type="predicted"/>
<dbReference type="HOGENOM" id="CLU_486423_0_0_11"/>
<dbReference type="AlphaFoldDB" id="A0A066YPH3"/>
<dbReference type="EMBL" id="JNBY01000096">
    <property type="protein sequence ID" value="KDN83122.1"/>
    <property type="molecule type" value="Genomic_DNA"/>
</dbReference>
<feature type="compositionally biased region" description="Basic and acidic residues" evidence="1">
    <location>
        <begin position="397"/>
        <end position="407"/>
    </location>
</feature>
<evidence type="ECO:0000313" key="2">
    <source>
        <dbReference type="EMBL" id="KDN83122.1"/>
    </source>
</evidence>
<feature type="compositionally biased region" description="Gly residues" evidence="1">
    <location>
        <begin position="499"/>
        <end position="526"/>
    </location>
</feature>
<feature type="region of interest" description="Disordered" evidence="1">
    <location>
        <begin position="238"/>
        <end position="295"/>
    </location>
</feature>
<gene>
    <name evidence="2" type="ORF">KCH_52680</name>
</gene>
<sequence length="560" mass="57550">MPGQRRRSAAPIYVELSMRTDLDTLWELTQQPWLHQRWDGRFSRIDYLHPPEPQPPGGERRGGPVRFRYLLGPARGPALTGTGVTTAERWRADGQRVGALRFVADSGWSPLQEGAGYWRYLPETVAPDGVPTVTFVTGYDYRSWPWPGGAQLDRWLVRPFVGWLTAWSFDRLRLWAERGVSPERALRHCLGEIAARAGVAALAAWGTAAATGRPAAGVLTAGALLALSAVVPRPASLRPRAAAGGARNGGRPVRRSCWPPSPRRPQRTAPSAALAPSASDSTVRHSRRRPRAPWSRYDHHRCRPVRLPRRHPDPVDLPCGARQGFRPAASGVAAPVRLLQCGRDRLHRYGADGADRARVAPTGAVAVGGDAAEHPVSGAGPGGAVHDRQLRVPGRVRAGDGDVRADVPVHPAAALRRDDGRGAGAAGDGARLSGDASAPGGGSAAGGDAARRAGDLLGGAPGGLAGRCAGAAGVADGAGGSARVVRRGGGSVSDPGAGDQSGGGAGAGVPGVVHGGVPAGGGGGGSASCASGPRVRPGVAGCGRPAGAADGYAAAHERHT</sequence>
<dbReference type="eggNOG" id="ENOG5030CRY">
    <property type="taxonomic scope" value="Bacteria"/>
</dbReference>
<evidence type="ECO:0000256" key="1">
    <source>
        <dbReference type="SAM" id="MobiDB-lite"/>
    </source>
</evidence>
<organism evidence="2 3">
    <name type="scientific">Kitasatospora cheerisanensis KCTC 2395</name>
    <dbReference type="NCBI Taxonomy" id="1348663"/>
    <lineage>
        <taxon>Bacteria</taxon>
        <taxon>Bacillati</taxon>
        <taxon>Actinomycetota</taxon>
        <taxon>Actinomycetes</taxon>
        <taxon>Kitasatosporales</taxon>
        <taxon>Streptomycetaceae</taxon>
        <taxon>Kitasatospora</taxon>
    </lineage>
</organism>
<accession>A0A066YPH3</accession>
<name>A0A066YPH3_9ACTN</name>
<protein>
    <recommendedName>
        <fullName evidence="4">Polyketide cyclase</fullName>
    </recommendedName>
</protein>
<feature type="compositionally biased region" description="Low complexity" evidence="1">
    <location>
        <begin position="238"/>
        <end position="258"/>
    </location>
</feature>
<dbReference type="Proteomes" id="UP000027178">
    <property type="component" value="Unassembled WGS sequence"/>
</dbReference>
<feature type="compositionally biased region" description="Low complexity" evidence="1">
    <location>
        <begin position="428"/>
        <end position="438"/>
    </location>
</feature>
<evidence type="ECO:0000313" key="3">
    <source>
        <dbReference type="Proteomes" id="UP000027178"/>
    </source>
</evidence>
<reference evidence="2 3" key="1">
    <citation type="submission" date="2014-05" db="EMBL/GenBank/DDBJ databases">
        <title>Draft Genome Sequence of Kitasatospora cheerisanensis KCTC 2395.</title>
        <authorList>
            <person name="Nam D.H."/>
        </authorList>
    </citation>
    <scope>NUCLEOTIDE SEQUENCE [LARGE SCALE GENOMIC DNA]</scope>
    <source>
        <strain evidence="2 3">KCTC 2395</strain>
    </source>
</reference>
<feature type="compositionally biased region" description="Low complexity" evidence="1">
    <location>
        <begin position="267"/>
        <end position="281"/>
    </location>
</feature>
<feature type="region of interest" description="Disordered" evidence="1">
    <location>
        <begin position="479"/>
        <end position="560"/>
    </location>
</feature>
<comment type="caution">
    <text evidence="2">The sequence shown here is derived from an EMBL/GenBank/DDBJ whole genome shotgun (WGS) entry which is preliminary data.</text>
</comment>
<evidence type="ECO:0008006" key="4">
    <source>
        <dbReference type="Google" id="ProtNLM"/>
    </source>
</evidence>
<keyword evidence="3" id="KW-1185">Reference proteome</keyword>